<organism evidence="1 2">
    <name type="scientific">Christiangramia sabulilitoris</name>
    <dbReference type="NCBI Taxonomy" id="2583991"/>
    <lineage>
        <taxon>Bacteria</taxon>
        <taxon>Pseudomonadati</taxon>
        <taxon>Bacteroidota</taxon>
        <taxon>Flavobacteriia</taxon>
        <taxon>Flavobacteriales</taxon>
        <taxon>Flavobacteriaceae</taxon>
        <taxon>Christiangramia</taxon>
    </lineage>
</organism>
<dbReference type="OrthoDB" id="1394996at2"/>
<accession>A0A550HZA6</accession>
<dbReference type="SUPFAM" id="SSF56235">
    <property type="entry name" value="N-terminal nucleophile aminohydrolases (Ntn hydrolases)"/>
    <property type="match status" value="1"/>
</dbReference>
<keyword evidence="2" id="KW-1185">Reference proteome</keyword>
<dbReference type="EMBL" id="VHSF01000003">
    <property type="protein sequence ID" value="TRO63888.1"/>
    <property type="molecule type" value="Genomic_DNA"/>
</dbReference>
<reference evidence="1 2" key="1">
    <citation type="submission" date="2019-06" db="EMBL/GenBank/DDBJ databases">
        <title>Gramella sabulilitoris sp. nov., isolated from a marine sand.</title>
        <authorList>
            <person name="Yoon J.-H."/>
        </authorList>
    </citation>
    <scope>NUCLEOTIDE SEQUENCE [LARGE SCALE GENOMIC DNA]</scope>
    <source>
        <strain evidence="1 2">HSMS-1</strain>
    </source>
</reference>
<name>A0A550HZA6_9FLAO</name>
<proteinExistence type="predicted"/>
<evidence type="ECO:0000313" key="2">
    <source>
        <dbReference type="Proteomes" id="UP000315131"/>
    </source>
</evidence>
<evidence type="ECO:0000313" key="1">
    <source>
        <dbReference type="EMBL" id="TRO63888.1"/>
    </source>
</evidence>
<dbReference type="RefSeq" id="WP_143411085.1">
    <property type="nucleotide sequence ID" value="NZ_VHSF01000003.1"/>
</dbReference>
<dbReference type="InterPro" id="IPR029055">
    <property type="entry name" value="Ntn_hydrolases_N"/>
</dbReference>
<dbReference type="AlphaFoldDB" id="A0A550HZA6"/>
<dbReference type="Gene3D" id="3.40.50.620">
    <property type="entry name" value="HUPs"/>
    <property type="match status" value="1"/>
</dbReference>
<sequence length="614" mass="72024">MKFLFTSKKIDLNLAKDFDNLELRRVGEFSLLINDPNTITETEDLVSITNGYLRDYSFEELSLQKRSAIKYVFRNWPVEDHITGSFSTLILEKLSSNIVITSDLCNIYPLYYLIKDGVVYISNSIILIGRYSGAEEDKTGIFQRAVGPNFCNIGSRTILKNCKRLLPGEWLKIGLSGKILKRNFDNSLFRNIGKPYIDRTELESYWEHYKKESSLCSLGFDRTNIALSGGIDSRIALGSIENKEISAFTFGSARNYESRIAAKLAKSKGAKHTILFDPNQYFPCKELLYDYTKNTEAINLNSWLEILTNINLRDKEPIILGELCEALPARNIKKLNTDNFRKQNFFKYYLKNSNIELTPNTPFQFIQWKNKKLKFILSWYVDFWFDKLKYSDFKDKLINETIKDTAEIFERIESHDLPYSELYDELFSWFTYTRMVLSKQVNICNEKFYAYSPGMSLQMLKKTSNIHPNLRIYYRFANYLLKSVPELTKFKNIPTSQIPLIPQTASNLIRIPIWAIRSKIDDWLIKRMMKNKDIHMRYRLFNSINWAKVYQQENMLNNIQDYYDENHLSLEYFKTFYALAENRKNLTKWPFANMDIISGATLNAELVLLKNQPN</sequence>
<gene>
    <name evidence="1" type="ORF">FGM01_10275</name>
</gene>
<evidence type="ECO:0008006" key="3">
    <source>
        <dbReference type="Google" id="ProtNLM"/>
    </source>
</evidence>
<dbReference type="SUPFAM" id="SSF52402">
    <property type="entry name" value="Adenine nucleotide alpha hydrolases-like"/>
    <property type="match status" value="1"/>
</dbReference>
<dbReference type="Proteomes" id="UP000315131">
    <property type="component" value="Unassembled WGS sequence"/>
</dbReference>
<dbReference type="InterPro" id="IPR014729">
    <property type="entry name" value="Rossmann-like_a/b/a_fold"/>
</dbReference>
<comment type="caution">
    <text evidence="1">The sequence shown here is derived from an EMBL/GenBank/DDBJ whole genome shotgun (WGS) entry which is preliminary data.</text>
</comment>
<protein>
    <recommendedName>
        <fullName evidence="3">Asparagine synthetase domain-containing protein</fullName>
    </recommendedName>
</protein>